<dbReference type="EMBL" id="MFQE01000054">
    <property type="protein sequence ID" value="OGH70146.1"/>
    <property type="molecule type" value="Genomic_DNA"/>
</dbReference>
<gene>
    <name evidence="1" type="ORF">A3C90_00680</name>
</gene>
<proteinExistence type="predicted"/>
<dbReference type="Proteomes" id="UP000177457">
    <property type="component" value="Unassembled WGS sequence"/>
</dbReference>
<protein>
    <submittedName>
        <fullName evidence="1">Uncharacterized protein</fullName>
    </submittedName>
</protein>
<comment type="caution">
    <text evidence="1">The sequence shown here is derived from an EMBL/GenBank/DDBJ whole genome shotgun (WGS) entry which is preliminary data.</text>
</comment>
<evidence type="ECO:0000313" key="2">
    <source>
        <dbReference type="Proteomes" id="UP000177457"/>
    </source>
</evidence>
<dbReference type="STRING" id="1798683.A3C90_00680"/>
<organism evidence="1 2">
    <name type="scientific">Candidatus Magasanikbacteria bacterium RIFCSPHIGHO2_02_FULL_51_14</name>
    <dbReference type="NCBI Taxonomy" id="1798683"/>
    <lineage>
        <taxon>Bacteria</taxon>
        <taxon>Candidatus Magasanikiibacteriota</taxon>
    </lineage>
</organism>
<accession>A0A1F6MET5</accession>
<sequence>MDGYQVFIMSEGTTIPLRQELLKILFHHLQLSETERIILMPVETTLTQGVLAWIESELVSVAGQLEDSIYVQRAPDNIRGSAFLCRPEEIQAKLPAPGVIVVVVAPHALICERVKRLTTENGIGAVGNGRTFCECI</sequence>
<evidence type="ECO:0000313" key="1">
    <source>
        <dbReference type="EMBL" id="OGH70146.1"/>
    </source>
</evidence>
<reference evidence="1 2" key="1">
    <citation type="journal article" date="2016" name="Nat. Commun.">
        <title>Thousands of microbial genomes shed light on interconnected biogeochemical processes in an aquifer system.</title>
        <authorList>
            <person name="Anantharaman K."/>
            <person name="Brown C.T."/>
            <person name="Hug L.A."/>
            <person name="Sharon I."/>
            <person name="Castelle C.J."/>
            <person name="Probst A.J."/>
            <person name="Thomas B.C."/>
            <person name="Singh A."/>
            <person name="Wilkins M.J."/>
            <person name="Karaoz U."/>
            <person name="Brodie E.L."/>
            <person name="Williams K.H."/>
            <person name="Hubbard S.S."/>
            <person name="Banfield J.F."/>
        </authorList>
    </citation>
    <scope>NUCLEOTIDE SEQUENCE [LARGE SCALE GENOMIC DNA]</scope>
</reference>
<dbReference type="AlphaFoldDB" id="A0A1F6MET5"/>
<name>A0A1F6MET5_9BACT</name>